<feature type="compositionally biased region" description="Low complexity" evidence="1">
    <location>
        <begin position="31"/>
        <end position="41"/>
    </location>
</feature>
<feature type="compositionally biased region" description="Basic residues" evidence="1">
    <location>
        <begin position="1"/>
        <end position="13"/>
    </location>
</feature>
<evidence type="ECO:0000256" key="1">
    <source>
        <dbReference type="SAM" id="MobiDB-lite"/>
    </source>
</evidence>
<protein>
    <submittedName>
        <fullName evidence="2">Uncharacterized protein</fullName>
    </submittedName>
</protein>
<accession>A0ABR2G2L3</accession>
<gene>
    <name evidence="2" type="ORF">V6N12_045359</name>
</gene>
<evidence type="ECO:0000313" key="2">
    <source>
        <dbReference type="EMBL" id="KAK8593276.1"/>
    </source>
</evidence>
<keyword evidence="3" id="KW-1185">Reference proteome</keyword>
<evidence type="ECO:0000313" key="3">
    <source>
        <dbReference type="Proteomes" id="UP001472677"/>
    </source>
</evidence>
<dbReference type="Proteomes" id="UP001472677">
    <property type="component" value="Unassembled WGS sequence"/>
</dbReference>
<proteinExistence type="predicted"/>
<dbReference type="EMBL" id="JBBPBM010000003">
    <property type="protein sequence ID" value="KAK8593276.1"/>
    <property type="molecule type" value="Genomic_DNA"/>
</dbReference>
<comment type="caution">
    <text evidence="2">The sequence shown here is derived from an EMBL/GenBank/DDBJ whole genome shotgun (WGS) entry which is preliminary data.</text>
</comment>
<reference evidence="2 3" key="1">
    <citation type="journal article" date="2024" name="G3 (Bethesda)">
        <title>Genome assembly of Hibiscus sabdariffa L. provides insights into metabolisms of medicinal natural products.</title>
        <authorList>
            <person name="Kim T."/>
        </authorList>
    </citation>
    <scope>NUCLEOTIDE SEQUENCE [LARGE SCALE GENOMIC DNA]</scope>
    <source>
        <strain evidence="2">TK-2024</strain>
        <tissue evidence="2">Old leaves</tissue>
    </source>
</reference>
<name>A0ABR2G2L3_9ROSI</name>
<feature type="region of interest" description="Disordered" evidence="1">
    <location>
        <begin position="1"/>
        <end position="50"/>
    </location>
</feature>
<sequence>MRKSRPKGKKSRSSKAYNKSNPGGSQCPRVSCKSLQSSSSKSEGDGAAKSTWKKLEGCYLLSTRKATLRLESES</sequence>
<organism evidence="2 3">
    <name type="scientific">Hibiscus sabdariffa</name>
    <name type="common">roselle</name>
    <dbReference type="NCBI Taxonomy" id="183260"/>
    <lineage>
        <taxon>Eukaryota</taxon>
        <taxon>Viridiplantae</taxon>
        <taxon>Streptophyta</taxon>
        <taxon>Embryophyta</taxon>
        <taxon>Tracheophyta</taxon>
        <taxon>Spermatophyta</taxon>
        <taxon>Magnoliopsida</taxon>
        <taxon>eudicotyledons</taxon>
        <taxon>Gunneridae</taxon>
        <taxon>Pentapetalae</taxon>
        <taxon>rosids</taxon>
        <taxon>malvids</taxon>
        <taxon>Malvales</taxon>
        <taxon>Malvaceae</taxon>
        <taxon>Malvoideae</taxon>
        <taxon>Hibiscus</taxon>
    </lineage>
</organism>